<dbReference type="HOGENOM" id="CLU_004544_0_0_1"/>
<dbReference type="InterPro" id="IPR036085">
    <property type="entry name" value="PAZ_dom_sf"/>
</dbReference>
<keyword evidence="8" id="KW-1185">Reference proteome</keyword>
<dbReference type="FunFam" id="3.40.50.2300:FF:000110">
    <property type="entry name" value="Argonaute 10"/>
    <property type="match status" value="1"/>
</dbReference>
<reference evidence="7" key="3">
    <citation type="submission" date="2018-08" db="UniProtKB">
        <authorList>
            <consortium name="EnsemblPlants"/>
        </authorList>
    </citation>
    <scope>IDENTIFICATION</scope>
    <source>
        <strain evidence="7">cv. Bd21</strain>
    </source>
</reference>
<evidence type="ECO:0000259" key="5">
    <source>
        <dbReference type="PROSITE" id="PS50822"/>
    </source>
</evidence>
<feature type="region of interest" description="Disordered" evidence="3">
    <location>
        <begin position="999"/>
        <end position="1022"/>
    </location>
</feature>
<dbReference type="InterPro" id="IPR003100">
    <property type="entry name" value="PAZ_dom"/>
</dbReference>
<evidence type="ECO:0000256" key="1">
    <source>
        <dbReference type="ARBA" id="ARBA00008201"/>
    </source>
</evidence>
<dbReference type="OMA" id="MEGHIAN"/>
<dbReference type="InterPro" id="IPR045246">
    <property type="entry name" value="Piwi_ago-like"/>
</dbReference>
<accession>I1GV46</accession>
<dbReference type="GO" id="GO:0005634">
    <property type="term" value="C:nucleus"/>
    <property type="evidence" value="ECO:0000318"/>
    <property type="project" value="GO_Central"/>
</dbReference>
<feature type="compositionally biased region" description="Basic and acidic residues" evidence="3">
    <location>
        <begin position="79"/>
        <end position="91"/>
    </location>
</feature>
<evidence type="ECO:0000313" key="7">
    <source>
        <dbReference type="EnsemblPlants" id="KQK16625"/>
    </source>
</evidence>
<evidence type="ECO:0000256" key="3">
    <source>
        <dbReference type="SAM" id="MobiDB-lite"/>
    </source>
</evidence>
<evidence type="ECO:0000256" key="2">
    <source>
        <dbReference type="ARBA" id="ARBA00023158"/>
    </source>
</evidence>
<dbReference type="OrthoDB" id="10252740at2759"/>
<dbReference type="PANTHER" id="PTHR22891">
    <property type="entry name" value="EUKARYOTIC TRANSLATION INITIATION FACTOR 2C"/>
    <property type="match status" value="1"/>
</dbReference>
<dbReference type="Pfam" id="PF08699">
    <property type="entry name" value="ArgoL1"/>
    <property type="match status" value="1"/>
</dbReference>
<dbReference type="Gene3D" id="2.170.260.10">
    <property type="entry name" value="paz domain"/>
    <property type="match status" value="1"/>
</dbReference>
<dbReference type="eggNOG" id="KOG1041">
    <property type="taxonomic scope" value="Eukaryota"/>
</dbReference>
<dbReference type="InterPro" id="IPR036397">
    <property type="entry name" value="RNaseH_sf"/>
</dbReference>
<sequence>MGSRRPRLPGFGDDGGGRGGQGRGGRGRGGFYPQQYQQGGRGAAGSYHYNGQGAAPQPRGATMVPTQQWRPAGPAAAEDSGHGQPYREVHPQQHNNGGPPATITPELHQAMVDDAPHEPADMISSPEAAGSLETSPPQALEVVTEHLEVLSMQSELSASQGIVQAIQLSSSSYKFPHRPGRGSIGTRCLVKANHFLAELPDKDLHQYDVSITPEITSRIVSRAVMEELVKLHKVSYLGGRLPAYDGRKSMYTAGPLPFVSKEFHINLLDEDDGSGLERRQRTFKVVIKFAARADLHRLEQFLAGRQAEAPQEALQVLDIVLRELPTARYASYGRSFFSPDLGRRRSLGEGIESWRGFYQSIRPTQMGLSLNIDMSATSFFEPLPVIDFVAQLLNTDVYSRPLSDADRVKIKKALRGVKVEVTHRGNIRRKYRISGLTSQATRELSFPVDQGGMVKSVVQYFQETYGFAIQHTYLPCLQVGNQQRPNYLPMEVCKIVEGQRYSKRLNQSQIRVLLEETCQRPHDRERDIIQMVNHNSYHDDPYAKEFGIKISERLSSVEARILPAPRLKYNETGREKDCLPRVGQWNMMNKKMVNGGRVRSWLCVNFARNVQESVATGFCRELARMCQASGMDFALEPVLPPIYVRPDQVERALKARFHDAMTILGPQRKELELLIGILPDNNGSLYGDLKRVCEIDLGLVSQCCLTKQVFKMNKQILANLALKINVKVGGRNTVLADALSRRIPLVTDRPTIIFGADVTHPHPGEDSSPSIAAVVASQDWPEVTKYAGLVSAQSHRQELIEDLYKVTHDPQRGTIHGGMIRELLISFKRSTGEKPQRIIFYRDGVSEGQFYQVLLHELDAIRKACASLEANYQPQVTFVVVQKRHHTRLFAHNHNDQNSVDRSGNILPGTVVDSKICHPTEFDFFLCSHAGIKGTSRPAHYHVLWDENNFTADGLQTLTNNLCYTYARCTRSVSIVPPAYYAHLAAFRARFYMEPDSSDSGSTASARGGLSGSSTSRSTRAAGGGIVRPLPALKDSVKRVMFYC</sequence>
<dbReference type="GO" id="GO:0003723">
    <property type="term" value="F:RNA binding"/>
    <property type="evidence" value="ECO:0000318"/>
    <property type="project" value="GO_Central"/>
</dbReference>
<organism evidence="7">
    <name type="scientific">Brachypodium distachyon</name>
    <name type="common">Purple false brome</name>
    <name type="synonym">Trachynia distachya</name>
    <dbReference type="NCBI Taxonomy" id="15368"/>
    <lineage>
        <taxon>Eukaryota</taxon>
        <taxon>Viridiplantae</taxon>
        <taxon>Streptophyta</taxon>
        <taxon>Embryophyta</taxon>
        <taxon>Tracheophyta</taxon>
        <taxon>Spermatophyta</taxon>
        <taxon>Magnoliopsida</taxon>
        <taxon>Liliopsida</taxon>
        <taxon>Poales</taxon>
        <taxon>Poaceae</taxon>
        <taxon>BOP clade</taxon>
        <taxon>Pooideae</taxon>
        <taxon>Stipodae</taxon>
        <taxon>Brachypodieae</taxon>
        <taxon>Brachypodium</taxon>
    </lineage>
</organism>
<feature type="compositionally biased region" description="Low complexity" evidence="3">
    <location>
        <begin position="1000"/>
        <end position="1021"/>
    </location>
</feature>
<dbReference type="InterPro" id="IPR003165">
    <property type="entry name" value="Piwi"/>
</dbReference>
<dbReference type="Pfam" id="PF02171">
    <property type="entry name" value="Piwi"/>
    <property type="match status" value="1"/>
</dbReference>
<dbReference type="FunFam" id="3.30.420.10:FF:000013">
    <property type="entry name" value="protein argonaute 10-like"/>
    <property type="match status" value="1"/>
</dbReference>
<dbReference type="STRING" id="15368.I1GV46"/>
<dbReference type="InterPro" id="IPR032472">
    <property type="entry name" value="ArgoL2"/>
</dbReference>
<dbReference type="Pfam" id="PF16487">
    <property type="entry name" value="ArgoMid"/>
    <property type="match status" value="1"/>
</dbReference>
<dbReference type="GeneID" id="100836314"/>
<dbReference type="AlphaFoldDB" id="I1GV46"/>
<dbReference type="EMBL" id="CM000880">
    <property type="protein sequence ID" value="KQK16625.1"/>
    <property type="molecule type" value="Genomic_DNA"/>
</dbReference>
<dbReference type="Pfam" id="PF02170">
    <property type="entry name" value="PAZ"/>
    <property type="match status" value="1"/>
</dbReference>
<dbReference type="GO" id="GO:0031047">
    <property type="term" value="P:regulatory ncRNA-mediated gene silencing"/>
    <property type="evidence" value="ECO:0000318"/>
    <property type="project" value="GO_Central"/>
</dbReference>
<proteinExistence type="inferred from homology"/>
<reference evidence="6 7" key="1">
    <citation type="journal article" date="2010" name="Nature">
        <title>Genome sequencing and analysis of the model grass Brachypodium distachyon.</title>
        <authorList>
            <consortium name="International Brachypodium Initiative"/>
        </authorList>
    </citation>
    <scope>NUCLEOTIDE SEQUENCE [LARGE SCALE GENOMIC DNA]</scope>
    <source>
        <strain evidence="6">Bd21</strain>
        <strain evidence="7">cv. Bd21</strain>
    </source>
</reference>
<dbReference type="SMART" id="SM00949">
    <property type="entry name" value="PAZ"/>
    <property type="match status" value="1"/>
</dbReference>
<dbReference type="Gramene" id="KQK16625">
    <property type="protein sequence ID" value="KQK16625"/>
    <property type="gene ID" value="BRADI_1g29577v3"/>
</dbReference>
<protein>
    <submittedName>
        <fullName evidence="6 7">Uncharacterized protein</fullName>
    </submittedName>
</protein>
<dbReference type="EnsemblPlants" id="KQK16625">
    <property type="protein sequence ID" value="KQK16625"/>
    <property type="gene ID" value="BRADI_1g29577v3"/>
</dbReference>
<gene>
    <name evidence="7" type="primary">LOC100836314</name>
    <name evidence="6" type="ORF">BRADI_1g29577v3</name>
</gene>
<dbReference type="SUPFAM" id="SSF53098">
    <property type="entry name" value="Ribonuclease H-like"/>
    <property type="match status" value="1"/>
</dbReference>
<dbReference type="InterPro" id="IPR032474">
    <property type="entry name" value="Argonaute_N"/>
</dbReference>
<dbReference type="SMART" id="SM01163">
    <property type="entry name" value="DUF1785"/>
    <property type="match status" value="1"/>
</dbReference>
<dbReference type="KEGG" id="bdi:100836314"/>
<reference evidence="6" key="2">
    <citation type="submission" date="2017-06" db="EMBL/GenBank/DDBJ databases">
        <title>WGS assembly of Brachypodium distachyon.</title>
        <authorList>
            <consortium name="The International Brachypodium Initiative"/>
            <person name="Lucas S."/>
            <person name="Harmon-Smith M."/>
            <person name="Lail K."/>
            <person name="Tice H."/>
            <person name="Grimwood J."/>
            <person name="Bruce D."/>
            <person name="Barry K."/>
            <person name="Shu S."/>
            <person name="Lindquist E."/>
            <person name="Wang M."/>
            <person name="Pitluck S."/>
            <person name="Vogel J.P."/>
            <person name="Garvin D.F."/>
            <person name="Mockler T.C."/>
            <person name="Schmutz J."/>
            <person name="Rokhsar D."/>
            <person name="Bevan M.W."/>
        </authorList>
    </citation>
    <scope>NUCLEOTIDE SEQUENCE</scope>
    <source>
        <strain evidence="6">Bd21</strain>
    </source>
</reference>
<dbReference type="GO" id="GO:0004521">
    <property type="term" value="F:RNA endonuclease activity"/>
    <property type="evidence" value="ECO:0000318"/>
    <property type="project" value="GO_Central"/>
</dbReference>
<dbReference type="SMART" id="SM00950">
    <property type="entry name" value="Piwi"/>
    <property type="match status" value="1"/>
</dbReference>
<evidence type="ECO:0000259" key="4">
    <source>
        <dbReference type="PROSITE" id="PS50821"/>
    </source>
</evidence>
<dbReference type="Gene3D" id="3.40.50.2300">
    <property type="match status" value="1"/>
</dbReference>
<dbReference type="InterPro" id="IPR014811">
    <property type="entry name" value="ArgoL1"/>
</dbReference>
<dbReference type="InterPro" id="IPR032473">
    <property type="entry name" value="Argonaute_Mid_dom"/>
</dbReference>
<name>I1GV46_BRADI</name>
<dbReference type="Gene3D" id="3.30.420.10">
    <property type="entry name" value="Ribonuclease H-like superfamily/Ribonuclease H"/>
    <property type="match status" value="1"/>
</dbReference>
<dbReference type="FunFam" id="2.170.260.10:FF:000001">
    <property type="entry name" value="Protein argonaute-2"/>
    <property type="match status" value="1"/>
</dbReference>
<keyword evidence="2" id="KW-0943">RNA-mediated gene silencing</keyword>
<feature type="compositionally biased region" description="Gly residues" evidence="3">
    <location>
        <begin position="12"/>
        <end position="30"/>
    </location>
</feature>
<dbReference type="PROSITE" id="PS50821">
    <property type="entry name" value="PAZ"/>
    <property type="match status" value="1"/>
</dbReference>
<dbReference type="Pfam" id="PF16486">
    <property type="entry name" value="ArgoN"/>
    <property type="match status" value="1"/>
</dbReference>
<dbReference type="Pfam" id="PF16488">
    <property type="entry name" value="ArgoL2"/>
    <property type="match status" value="1"/>
</dbReference>
<evidence type="ECO:0000313" key="8">
    <source>
        <dbReference type="Proteomes" id="UP000008810"/>
    </source>
</evidence>
<dbReference type="InterPro" id="IPR012337">
    <property type="entry name" value="RNaseH-like_sf"/>
</dbReference>
<feature type="domain" description="Piwi" evidence="5">
    <location>
        <begin position="673"/>
        <end position="994"/>
    </location>
</feature>
<dbReference type="CDD" id="cd02846">
    <property type="entry name" value="PAZ_argonaute_like"/>
    <property type="match status" value="1"/>
</dbReference>
<comment type="similarity">
    <text evidence="1">Belongs to the argonaute family. Ago subfamily.</text>
</comment>
<evidence type="ECO:0000313" key="6">
    <source>
        <dbReference type="EMBL" id="KQK16625.1"/>
    </source>
</evidence>
<dbReference type="SUPFAM" id="SSF101690">
    <property type="entry name" value="PAZ domain"/>
    <property type="match status" value="1"/>
</dbReference>
<dbReference type="PROSITE" id="PS50822">
    <property type="entry name" value="PIWI"/>
    <property type="match status" value="1"/>
</dbReference>
<dbReference type="GO" id="GO:0005737">
    <property type="term" value="C:cytoplasm"/>
    <property type="evidence" value="ECO:0000318"/>
    <property type="project" value="GO_Central"/>
</dbReference>
<dbReference type="Proteomes" id="UP000008810">
    <property type="component" value="Chromosome 1"/>
</dbReference>
<dbReference type="CDD" id="cd04657">
    <property type="entry name" value="Piwi_ago-like"/>
    <property type="match status" value="1"/>
</dbReference>
<feature type="region of interest" description="Disordered" evidence="3">
    <location>
        <begin position="1"/>
        <end position="104"/>
    </location>
</feature>
<dbReference type="RefSeq" id="XP_003563234.1">
    <property type="nucleotide sequence ID" value="XM_003563186.4"/>
</dbReference>
<feature type="domain" description="PAZ" evidence="4">
    <location>
        <begin position="384"/>
        <end position="497"/>
    </location>
</feature>